<dbReference type="InterPro" id="IPR029787">
    <property type="entry name" value="Nucleotide_cyclase"/>
</dbReference>
<dbReference type="Gene3D" id="3.30.70.270">
    <property type="match status" value="1"/>
</dbReference>
<dbReference type="Pfam" id="PF00990">
    <property type="entry name" value="GGDEF"/>
    <property type="match status" value="1"/>
</dbReference>
<sequence length="397" mass="42831">MAFSPSATNLPILTTIMVLLGCFFALAWLRDRRQLYNFSWTIAYLLGAAAGVLLAMRGTVPDLLSIGAANTVALLANGVFWCGIREFEGRPVRPFLAALPAGGWMALCFVPAFYETYPLRVAYVALAVAVFGIVCGREIWRNRRRDPLPSRVLALVVFSTHGAFHLVIVALAVAQPHRFGASLQDSPWFGLMVFERVIQIVALGVILIGLGKERAERDMHRLAMTDMLTGLANRRAFFSRAEAALAQTRHGAFILFDLDFFKAINDSHGHIAGDRALAAFARALEIHAGEGAVLGRLGGEEFGCLLPAGDIGAAADLADRVRDYIAAMRMESNGRVFRMTVSAGVAEIGEGGLDGVYARADAALYLAKSRGRNRVELDDAPVDLAAAASDRVRLLGA</sequence>
<keyword evidence="5" id="KW-0548">Nucleotidyltransferase</keyword>
<dbReference type="InterPro" id="IPR000160">
    <property type="entry name" value="GGDEF_dom"/>
</dbReference>
<evidence type="ECO:0000313" key="6">
    <source>
        <dbReference type="Proteomes" id="UP000094622"/>
    </source>
</evidence>
<evidence type="ECO:0000256" key="1">
    <source>
        <dbReference type="ARBA" id="ARBA00012528"/>
    </source>
</evidence>
<evidence type="ECO:0000256" key="3">
    <source>
        <dbReference type="SAM" id="Phobius"/>
    </source>
</evidence>
<feature type="transmembrane region" description="Helical" evidence="3">
    <location>
        <begin position="63"/>
        <end position="83"/>
    </location>
</feature>
<dbReference type="PANTHER" id="PTHR45138">
    <property type="entry name" value="REGULATORY COMPONENTS OF SENSORY TRANSDUCTION SYSTEM"/>
    <property type="match status" value="1"/>
</dbReference>
<dbReference type="AlphaFoldDB" id="A0A1E3H0W0"/>
<evidence type="ECO:0000259" key="4">
    <source>
        <dbReference type="PROSITE" id="PS50887"/>
    </source>
</evidence>
<protein>
    <recommendedName>
        <fullName evidence="1">diguanylate cyclase</fullName>
        <ecNumber evidence="1">2.7.7.65</ecNumber>
    </recommendedName>
</protein>
<keyword evidence="3" id="KW-0812">Transmembrane</keyword>
<feature type="transmembrane region" description="Helical" evidence="3">
    <location>
        <begin position="152"/>
        <end position="174"/>
    </location>
</feature>
<dbReference type="CDD" id="cd01949">
    <property type="entry name" value="GGDEF"/>
    <property type="match status" value="1"/>
</dbReference>
<dbReference type="PATRIC" id="fig|1439726.3.peg.2919"/>
<comment type="caution">
    <text evidence="5">The sequence shown here is derived from an EMBL/GenBank/DDBJ whole genome shotgun (WGS) entry which is preliminary data.</text>
</comment>
<dbReference type="RefSeq" id="WP_069307278.1">
    <property type="nucleotide sequence ID" value="NZ_MCRJ01000068.1"/>
</dbReference>
<organism evidence="5 6">
    <name type="scientific">Methylobrevis pamukkalensis</name>
    <dbReference type="NCBI Taxonomy" id="1439726"/>
    <lineage>
        <taxon>Bacteria</taxon>
        <taxon>Pseudomonadati</taxon>
        <taxon>Pseudomonadota</taxon>
        <taxon>Alphaproteobacteria</taxon>
        <taxon>Hyphomicrobiales</taxon>
        <taxon>Pleomorphomonadaceae</taxon>
        <taxon>Methylobrevis</taxon>
    </lineage>
</organism>
<dbReference type="Proteomes" id="UP000094622">
    <property type="component" value="Unassembled WGS sequence"/>
</dbReference>
<dbReference type="FunFam" id="3.30.70.270:FF:000001">
    <property type="entry name" value="Diguanylate cyclase domain protein"/>
    <property type="match status" value="1"/>
</dbReference>
<dbReference type="GO" id="GO:1902201">
    <property type="term" value="P:negative regulation of bacterial-type flagellum-dependent cell motility"/>
    <property type="evidence" value="ECO:0007669"/>
    <property type="project" value="TreeGrafter"/>
</dbReference>
<feature type="transmembrane region" description="Helical" evidence="3">
    <location>
        <begin position="12"/>
        <end position="29"/>
    </location>
</feature>
<feature type="transmembrane region" description="Helical" evidence="3">
    <location>
        <begin position="120"/>
        <end position="140"/>
    </location>
</feature>
<evidence type="ECO:0000256" key="2">
    <source>
        <dbReference type="ARBA" id="ARBA00034247"/>
    </source>
</evidence>
<dbReference type="GO" id="GO:0005886">
    <property type="term" value="C:plasma membrane"/>
    <property type="evidence" value="ECO:0007669"/>
    <property type="project" value="TreeGrafter"/>
</dbReference>
<dbReference type="PROSITE" id="PS50887">
    <property type="entry name" value="GGDEF"/>
    <property type="match status" value="1"/>
</dbReference>
<comment type="catalytic activity">
    <reaction evidence="2">
        <text>2 GTP = 3',3'-c-di-GMP + 2 diphosphate</text>
        <dbReference type="Rhea" id="RHEA:24898"/>
        <dbReference type="ChEBI" id="CHEBI:33019"/>
        <dbReference type="ChEBI" id="CHEBI:37565"/>
        <dbReference type="ChEBI" id="CHEBI:58805"/>
        <dbReference type="EC" id="2.7.7.65"/>
    </reaction>
</comment>
<accession>A0A1E3H0W0</accession>
<feature type="domain" description="GGDEF" evidence="4">
    <location>
        <begin position="249"/>
        <end position="380"/>
    </location>
</feature>
<keyword evidence="5" id="KW-0808">Transferase</keyword>
<reference evidence="5 6" key="1">
    <citation type="submission" date="2016-07" db="EMBL/GenBank/DDBJ databases">
        <title>Draft Genome Sequence of Methylobrevis pamukkalensis PK2.</title>
        <authorList>
            <person name="Vasilenko O.V."/>
            <person name="Doronina N.V."/>
            <person name="Shmareva M.N."/>
            <person name="Tarlachkov S.V."/>
            <person name="Mustakhimov I."/>
            <person name="Trotsenko Y.A."/>
        </authorList>
    </citation>
    <scope>NUCLEOTIDE SEQUENCE [LARGE SCALE GENOMIC DNA]</scope>
    <source>
        <strain evidence="5 6">PK2</strain>
    </source>
</reference>
<gene>
    <name evidence="5" type="primary">ydaM_2</name>
    <name evidence="5" type="ORF">A6302_02766</name>
</gene>
<dbReference type="PANTHER" id="PTHR45138:SF9">
    <property type="entry name" value="DIGUANYLATE CYCLASE DGCM-RELATED"/>
    <property type="match status" value="1"/>
</dbReference>
<dbReference type="SMART" id="SM00267">
    <property type="entry name" value="GGDEF"/>
    <property type="match status" value="1"/>
</dbReference>
<dbReference type="EC" id="2.7.7.65" evidence="1"/>
<feature type="transmembrane region" description="Helical" evidence="3">
    <location>
        <begin position="95"/>
        <end position="114"/>
    </location>
</feature>
<dbReference type="EMBL" id="MCRJ01000068">
    <property type="protein sequence ID" value="ODN69940.1"/>
    <property type="molecule type" value="Genomic_DNA"/>
</dbReference>
<name>A0A1E3H0W0_9HYPH</name>
<keyword evidence="3" id="KW-1133">Transmembrane helix</keyword>
<dbReference type="InterPro" id="IPR043128">
    <property type="entry name" value="Rev_trsase/Diguanyl_cyclase"/>
</dbReference>
<dbReference type="InterPro" id="IPR050469">
    <property type="entry name" value="Diguanylate_Cyclase"/>
</dbReference>
<dbReference type="OrthoDB" id="9812260at2"/>
<dbReference type="GO" id="GO:0052621">
    <property type="term" value="F:diguanylate cyclase activity"/>
    <property type="evidence" value="ECO:0007669"/>
    <property type="project" value="UniProtKB-EC"/>
</dbReference>
<dbReference type="NCBIfam" id="TIGR00254">
    <property type="entry name" value="GGDEF"/>
    <property type="match status" value="1"/>
</dbReference>
<feature type="transmembrane region" description="Helical" evidence="3">
    <location>
        <begin position="186"/>
        <end position="211"/>
    </location>
</feature>
<feature type="transmembrane region" description="Helical" evidence="3">
    <location>
        <begin position="36"/>
        <end position="57"/>
    </location>
</feature>
<keyword evidence="6" id="KW-1185">Reference proteome</keyword>
<proteinExistence type="predicted"/>
<dbReference type="GO" id="GO:0043709">
    <property type="term" value="P:cell adhesion involved in single-species biofilm formation"/>
    <property type="evidence" value="ECO:0007669"/>
    <property type="project" value="TreeGrafter"/>
</dbReference>
<dbReference type="SUPFAM" id="SSF55073">
    <property type="entry name" value="Nucleotide cyclase"/>
    <property type="match status" value="1"/>
</dbReference>
<keyword evidence="3" id="KW-0472">Membrane</keyword>
<evidence type="ECO:0000313" key="5">
    <source>
        <dbReference type="EMBL" id="ODN69940.1"/>
    </source>
</evidence>